<dbReference type="Pfam" id="PF07690">
    <property type="entry name" value="MFS_1"/>
    <property type="match status" value="1"/>
</dbReference>
<evidence type="ECO:0000313" key="6">
    <source>
        <dbReference type="EMBL" id="MEO3683799.1"/>
    </source>
</evidence>
<evidence type="ECO:0000313" key="7">
    <source>
        <dbReference type="Proteomes" id="UP001477278"/>
    </source>
</evidence>
<reference evidence="6 7" key="1">
    <citation type="submission" date="2024-05" db="EMBL/GenBank/DDBJ databases">
        <title>Genome sequencing of Marine Estuary Bacteria, Shewanella vesiculosa and S. baltica, and Pseudomonas syringae.</title>
        <authorList>
            <person name="Gurung A."/>
            <person name="Maclea K.S."/>
        </authorList>
    </citation>
    <scope>NUCLEOTIDE SEQUENCE [LARGE SCALE GENOMIC DNA]</scope>
    <source>
        <strain evidence="6 7">1A</strain>
    </source>
</reference>
<accession>A0ABV0FUX7</accession>
<feature type="transmembrane region" description="Helical" evidence="4">
    <location>
        <begin position="369"/>
        <end position="388"/>
    </location>
</feature>
<name>A0ABV0FUX7_9GAMM</name>
<dbReference type="InterPro" id="IPR036259">
    <property type="entry name" value="MFS_trans_sf"/>
</dbReference>
<evidence type="ECO:0000256" key="4">
    <source>
        <dbReference type="SAM" id="Phobius"/>
    </source>
</evidence>
<dbReference type="Gene3D" id="1.20.1250.20">
    <property type="entry name" value="MFS general substrate transporter like domains"/>
    <property type="match status" value="2"/>
</dbReference>
<dbReference type="CDD" id="cd17410">
    <property type="entry name" value="MFS_CynX_like"/>
    <property type="match status" value="1"/>
</dbReference>
<dbReference type="RefSeq" id="WP_347690638.1">
    <property type="nucleotide sequence ID" value="NZ_JBDPZN010000007.1"/>
</dbReference>
<dbReference type="InterPro" id="IPR052524">
    <property type="entry name" value="MFS_Cyanate_Porter"/>
</dbReference>
<keyword evidence="1 4" id="KW-0812">Transmembrane</keyword>
<feature type="transmembrane region" description="Helical" evidence="4">
    <location>
        <begin position="171"/>
        <end position="190"/>
    </location>
</feature>
<organism evidence="6 7">
    <name type="scientific">Shewanella vesiculosa</name>
    <dbReference type="NCBI Taxonomy" id="518738"/>
    <lineage>
        <taxon>Bacteria</taxon>
        <taxon>Pseudomonadati</taxon>
        <taxon>Pseudomonadota</taxon>
        <taxon>Gammaproteobacteria</taxon>
        <taxon>Alteromonadales</taxon>
        <taxon>Shewanellaceae</taxon>
        <taxon>Shewanella</taxon>
    </lineage>
</organism>
<comment type="caution">
    <text evidence="6">The sequence shown here is derived from an EMBL/GenBank/DDBJ whole genome shotgun (WGS) entry which is preliminary data.</text>
</comment>
<feature type="transmembrane region" description="Helical" evidence="4">
    <location>
        <begin position="12"/>
        <end position="30"/>
    </location>
</feature>
<keyword evidence="7" id="KW-1185">Reference proteome</keyword>
<protein>
    <submittedName>
        <fullName evidence="6">CynX/NimT family MFS transporter</fullName>
    </submittedName>
</protein>
<feature type="transmembrane region" description="Helical" evidence="4">
    <location>
        <begin position="50"/>
        <end position="72"/>
    </location>
</feature>
<feature type="transmembrane region" description="Helical" evidence="4">
    <location>
        <begin position="214"/>
        <end position="235"/>
    </location>
</feature>
<evidence type="ECO:0000256" key="1">
    <source>
        <dbReference type="ARBA" id="ARBA00022692"/>
    </source>
</evidence>
<dbReference type="NCBIfam" id="NF007256">
    <property type="entry name" value="PRK09705.1"/>
    <property type="match status" value="1"/>
</dbReference>
<dbReference type="PANTHER" id="PTHR23523">
    <property type="match status" value="1"/>
</dbReference>
<keyword evidence="3 4" id="KW-0472">Membrane</keyword>
<evidence type="ECO:0000259" key="5">
    <source>
        <dbReference type="PROSITE" id="PS50850"/>
    </source>
</evidence>
<dbReference type="InterPro" id="IPR011701">
    <property type="entry name" value="MFS"/>
</dbReference>
<dbReference type="PANTHER" id="PTHR23523:SF1">
    <property type="entry name" value="CYANATE TRANSPORT PROTEIN CYNX"/>
    <property type="match status" value="1"/>
</dbReference>
<feature type="transmembrane region" description="Helical" evidence="4">
    <location>
        <begin position="334"/>
        <end position="357"/>
    </location>
</feature>
<evidence type="ECO:0000256" key="2">
    <source>
        <dbReference type="ARBA" id="ARBA00022989"/>
    </source>
</evidence>
<dbReference type="EMBL" id="JBDPZN010000007">
    <property type="protein sequence ID" value="MEO3683799.1"/>
    <property type="molecule type" value="Genomic_DNA"/>
</dbReference>
<gene>
    <name evidence="6" type="ORF">ABHN84_16100</name>
</gene>
<feature type="transmembrane region" description="Helical" evidence="4">
    <location>
        <begin position="280"/>
        <end position="297"/>
    </location>
</feature>
<feature type="transmembrane region" description="Helical" evidence="4">
    <location>
        <begin position="108"/>
        <end position="131"/>
    </location>
</feature>
<dbReference type="InterPro" id="IPR020846">
    <property type="entry name" value="MFS_dom"/>
</dbReference>
<feature type="domain" description="Major facilitator superfamily (MFS) profile" evidence="5">
    <location>
        <begin position="13"/>
        <end position="393"/>
    </location>
</feature>
<dbReference type="PROSITE" id="PS50850">
    <property type="entry name" value="MFS"/>
    <property type="match status" value="1"/>
</dbReference>
<feature type="transmembrane region" description="Helical" evidence="4">
    <location>
        <begin position="84"/>
        <end position="102"/>
    </location>
</feature>
<feature type="transmembrane region" description="Helical" evidence="4">
    <location>
        <begin position="255"/>
        <end position="273"/>
    </location>
</feature>
<feature type="transmembrane region" description="Helical" evidence="4">
    <location>
        <begin position="303"/>
        <end position="322"/>
    </location>
</feature>
<keyword evidence="2 4" id="KW-1133">Transmembrane helix</keyword>
<dbReference type="SUPFAM" id="SSF103473">
    <property type="entry name" value="MFS general substrate transporter"/>
    <property type="match status" value="1"/>
</dbReference>
<proteinExistence type="predicted"/>
<sequence length="402" mass="43052">MSEDHTTAAHQSVLSMLWPMLIIAGMAINLRPTLTAIGPLLDDITATTGLGLQAASLLTVLPMLCMGIFALLLPWLGRLFSESVWITAGLVAIALASFWRLWLNDSGALIASALLAGTGIAIVQAILPGLVKRWYPQRVPLAMGGYSASLMAGGGIAAVISPLVANHQGHWQSGLGIWLIPALIALLLWWTRPRENLHISDNSVKINFFTNRRAWLLACYFGLANGGYACMIAWLPSYAQELGWSAQDSGELIGIMTIFQVIGALAAPALSAGRLDRRPWLFFAVGIQLVGFCGLMLAPELMLTSWVAMIGYGLGGCFALTLTVTLDHLSSPKLAGALTAFVQGVGFIVTAVIPYIAGALRQWSGSFQTSWLMVIVTLTFMFLVTVTFSPSRYAKAMNLTAA</sequence>
<dbReference type="Proteomes" id="UP001477278">
    <property type="component" value="Unassembled WGS sequence"/>
</dbReference>
<feature type="transmembrane region" description="Helical" evidence="4">
    <location>
        <begin position="143"/>
        <end position="165"/>
    </location>
</feature>
<evidence type="ECO:0000256" key="3">
    <source>
        <dbReference type="ARBA" id="ARBA00023136"/>
    </source>
</evidence>